<protein>
    <recommendedName>
        <fullName evidence="2">BIG2 domain-containing protein</fullName>
    </recommendedName>
</protein>
<feature type="non-terminal residue" evidence="1">
    <location>
        <position position="1"/>
    </location>
</feature>
<proteinExistence type="predicted"/>
<sequence length="86" mass="8679">FLLSGCSTNPVLPIINIFNANPTIVDFGNSTTLSWEVSGADTVSIDQGIGIVTASGTINITPSTTTTYTLTATGNSSAITTAGVVI</sequence>
<comment type="caution">
    <text evidence="1">The sequence shown here is derived from an EMBL/GenBank/DDBJ whole genome shotgun (WGS) entry which is preliminary data.</text>
</comment>
<dbReference type="EMBL" id="BARW01017445">
    <property type="protein sequence ID" value="GAJ01935.1"/>
    <property type="molecule type" value="Genomic_DNA"/>
</dbReference>
<dbReference type="AlphaFoldDB" id="X1V954"/>
<name>X1V954_9ZZZZ</name>
<gene>
    <name evidence="1" type="ORF">S12H4_30140</name>
</gene>
<reference evidence="1" key="1">
    <citation type="journal article" date="2014" name="Front. Microbiol.">
        <title>High frequency of phylogenetically diverse reductive dehalogenase-homologous genes in deep subseafloor sedimentary metagenomes.</title>
        <authorList>
            <person name="Kawai M."/>
            <person name="Futagami T."/>
            <person name="Toyoda A."/>
            <person name="Takaki Y."/>
            <person name="Nishi S."/>
            <person name="Hori S."/>
            <person name="Arai W."/>
            <person name="Tsubouchi T."/>
            <person name="Morono Y."/>
            <person name="Uchiyama I."/>
            <person name="Ito T."/>
            <person name="Fujiyama A."/>
            <person name="Inagaki F."/>
            <person name="Takami H."/>
        </authorList>
    </citation>
    <scope>NUCLEOTIDE SEQUENCE</scope>
    <source>
        <strain evidence="1">Expedition CK06-06</strain>
    </source>
</reference>
<evidence type="ECO:0008006" key="2">
    <source>
        <dbReference type="Google" id="ProtNLM"/>
    </source>
</evidence>
<accession>X1V954</accession>
<evidence type="ECO:0000313" key="1">
    <source>
        <dbReference type="EMBL" id="GAJ01935.1"/>
    </source>
</evidence>
<organism evidence="1">
    <name type="scientific">marine sediment metagenome</name>
    <dbReference type="NCBI Taxonomy" id="412755"/>
    <lineage>
        <taxon>unclassified sequences</taxon>
        <taxon>metagenomes</taxon>
        <taxon>ecological metagenomes</taxon>
    </lineage>
</organism>